<dbReference type="RefSeq" id="WP_108176888.1">
    <property type="nucleotide sequence ID" value="NZ_PZZL01000004.1"/>
</dbReference>
<evidence type="ECO:0008006" key="4">
    <source>
        <dbReference type="Google" id="ProtNLM"/>
    </source>
</evidence>
<name>A0A2T4Z5F6_9HYPH</name>
<feature type="transmembrane region" description="Helical" evidence="1">
    <location>
        <begin position="305"/>
        <end position="327"/>
    </location>
</feature>
<keyword evidence="1" id="KW-1133">Transmembrane helix</keyword>
<reference evidence="2 3" key="1">
    <citation type="submission" date="2018-04" db="EMBL/GenBank/DDBJ databases">
        <title>Genomic Encyclopedia of Archaeal and Bacterial Type Strains, Phase II (KMG-II): from individual species to whole genera.</title>
        <authorList>
            <person name="Goeker M."/>
        </authorList>
    </citation>
    <scope>NUCLEOTIDE SEQUENCE [LARGE SCALE GENOMIC DNA]</scope>
    <source>
        <strain evidence="2 3">DSM 25521</strain>
    </source>
</reference>
<feature type="transmembrane region" description="Helical" evidence="1">
    <location>
        <begin position="431"/>
        <end position="451"/>
    </location>
</feature>
<evidence type="ECO:0000313" key="2">
    <source>
        <dbReference type="EMBL" id="PTM57116.1"/>
    </source>
</evidence>
<protein>
    <recommendedName>
        <fullName evidence="4">YfhO family protein</fullName>
    </recommendedName>
</protein>
<comment type="caution">
    <text evidence="2">The sequence shown here is derived from an EMBL/GenBank/DDBJ whole genome shotgun (WGS) entry which is preliminary data.</text>
</comment>
<feature type="transmembrane region" description="Helical" evidence="1">
    <location>
        <begin position="174"/>
        <end position="190"/>
    </location>
</feature>
<feature type="transmembrane region" description="Helical" evidence="1">
    <location>
        <begin position="339"/>
        <end position="357"/>
    </location>
</feature>
<sequence>MPPAPPAPFRLTAALLLFAAGWLVLGWPWLSGAVTIPWDAKAHWYPHLVFAARAIHGGLGLAWTPNIFAGSPEIADPQSVLFIAPLIAVAALLPRPGLQAMDIAVFAMLFAGGTGVILLFRDRGWHWGGAVIAALAFAFGAAASWRIQHLSQVFSLCWWPIAWWLLGRALDRRSVTYGLATGLVAGLMVLGRDQVAMLIAYLLAATVLVHWLSAERKLRAFAASLPPLIAATLVGLAVVAIPVLMSALWGGESNRVVIDEIGAGRGSLHPGSLLTWAVGNLYGAAGPLVEHWGPPSPTWGDTGLFLARNMGVLYAGALPLLLVLGLVRTGAAFDREIRFVTIALAVMLLYALGWYTPAFRAFWHLPGVDLFRRPADAVFVIGGLFAILAGYGAHRLITGSLATTWRIEALLAAALVTAASGLIVAKGAPASAWMALAIAAGSIAASLLLLGLSRRLPALALVALLALVLTADLRVTNGPSESTALPPSSYASLTPGADDPALALIRRLTIRDGERRDRVELIGLGYEWQNAALSHDLEDVLGFNPVRSAAYANLVGAEDIAALPDQRRFPPAFPSYRSDLANILGLRFIVTRGALSAVDRRAREADFPLAGTAGDICIYENPRALPRVWIAPTAMETPADLASSGFPAGLDPRRTVLLEGPVPRARSAGGTARILAYGHDRVQIEARTTEGGILVLADAWHPWWVARINGREAPIRRAFGLVRAVEVPAGLAEVTFTFEPLQGLVRQIRERLAARGQPQAP</sequence>
<organism evidence="2 3">
    <name type="scientific">Phreatobacter oligotrophus</name>
    <dbReference type="NCBI Taxonomy" id="1122261"/>
    <lineage>
        <taxon>Bacteria</taxon>
        <taxon>Pseudomonadati</taxon>
        <taxon>Pseudomonadota</taxon>
        <taxon>Alphaproteobacteria</taxon>
        <taxon>Hyphomicrobiales</taxon>
        <taxon>Phreatobacteraceae</taxon>
        <taxon>Phreatobacter</taxon>
    </lineage>
</organism>
<proteinExistence type="predicted"/>
<feature type="transmembrane region" description="Helical" evidence="1">
    <location>
        <begin position="103"/>
        <end position="120"/>
    </location>
</feature>
<feature type="transmembrane region" description="Helical" evidence="1">
    <location>
        <begin position="409"/>
        <end position="425"/>
    </location>
</feature>
<gene>
    <name evidence="2" type="ORF">C8P69_104164</name>
</gene>
<dbReference type="AlphaFoldDB" id="A0A2T4Z5F6"/>
<feature type="transmembrane region" description="Helical" evidence="1">
    <location>
        <begin position="196"/>
        <end position="213"/>
    </location>
</feature>
<evidence type="ECO:0000313" key="3">
    <source>
        <dbReference type="Proteomes" id="UP000241808"/>
    </source>
</evidence>
<accession>A0A2T4Z5F6</accession>
<feature type="transmembrane region" description="Helical" evidence="1">
    <location>
        <begin position="151"/>
        <end position="167"/>
    </location>
</feature>
<feature type="transmembrane region" description="Helical" evidence="1">
    <location>
        <begin position="80"/>
        <end position="97"/>
    </location>
</feature>
<feature type="transmembrane region" description="Helical" evidence="1">
    <location>
        <begin position="127"/>
        <end position="145"/>
    </location>
</feature>
<feature type="transmembrane region" description="Helical" evidence="1">
    <location>
        <begin position="458"/>
        <end position="475"/>
    </location>
</feature>
<feature type="transmembrane region" description="Helical" evidence="1">
    <location>
        <begin position="377"/>
        <end position="397"/>
    </location>
</feature>
<keyword evidence="1" id="KW-0812">Transmembrane</keyword>
<feature type="transmembrane region" description="Helical" evidence="1">
    <location>
        <begin position="225"/>
        <end position="249"/>
    </location>
</feature>
<evidence type="ECO:0000256" key="1">
    <source>
        <dbReference type="SAM" id="Phobius"/>
    </source>
</evidence>
<keyword evidence="3" id="KW-1185">Reference proteome</keyword>
<dbReference type="Proteomes" id="UP000241808">
    <property type="component" value="Unassembled WGS sequence"/>
</dbReference>
<dbReference type="OrthoDB" id="9772884at2"/>
<keyword evidence="1" id="KW-0472">Membrane</keyword>
<dbReference type="EMBL" id="PZZL01000004">
    <property type="protein sequence ID" value="PTM57116.1"/>
    <property type="molecule type" value="Genomic_DNA"/>
</dbReference>
<feature type="transmembrane region" description="Helical" evidence="1">
    <location>
        <begin position="49"/>
        <end position="68"/>
    </location>
</feature>